<dbReference type="Pfam" id="PF05678">
    <property type="entry name" value="VQ"/>
    <property type="match status" value="1"/>
</dbReference>
<dbReference type="EMBL" id="JASCZI010181296">
    <property type="protein sequence ID" value="MED6181307.1"/>
    <property type="molecule type" value="Genomic_DNA"/>
</dbReference>
<dbReference type="PANTHER" id="PTHR33624:SF17">
    <property type="entry name" value="OS07G0687400 PROTEIN"/>
    <property type="match status" value="1"/>
</dbReference>
<evidence type="ECO:0000313" key="2">
    <source>
        <dbReference type="EMBL" id="MED6181307.1"/>
    </source>
</evidence>
<keyword evidence="3" id="KW-1185">Reference proteome</keyword>
<proteinExistence type="predicted"/>
<sequence>MGKKVDENGHGGVVVGKEAWKRVKVGGVVKVTYITRPVLVRTCHASQFRSLVHQLTGKDSDEHGSHYDNCNATMPPLLLDHHQQQQQQSYFFDPSLLHSSPPSSMDVFSLPN</sequence>
<feature type="domain" description="VQ" evidence="1">
    <location>
        <begin position="44"/>
        <end position="61"/>
    </location>
</feature>
<dbReference type="InterPro" id="IPR039335">
    <property type="entry name" value="SIB1/2"/>
</dbReference>
<dbReference type="PANTHER" id="PTHR33624">
    <property type="entry name" value="SIGMA FACTOR BINDING PROTEIN 1, CHLOROPLASTIC"/>
    <property type="match status" value="1"/>
</dbReference>
<dbReference type="InterPro" id="IPR008889">
    <property type="entry name" value="VQ"/>
</dbReference>
<dbReference type="Proteomes" id="UP001341840">
    <property type="component" value="Unassembled WGS sequence"/>
</dbReference>
<reference evidence="2 3" key="1">
    <citation type="journal article" date="2023" name="Plants (Basel)">
        <title>Bridging the Gap: Combining Genomics and Transcriptomics Approaches to Understand Stylosanthes scabra, an Orphan Legume from the Brazilian Caatinga.</title>
        <authorList>
            <person name="Ferreira-Neto J.R.C."/>
            <person name="da Silva M.D."/>
            <person name="Binneck E."/>
            <person name="de Melo N.F."/>
            <person name="da Silva R.H."/>
            <person name="de Melo A.L.T.M."/>
            <person name="Pandolfi V."/>
            <person name="Bustamante F.O."/>
            <person name="Brasileiro-Vidal A.C."/>
            <person name="Benko-Iseppon A.M."/>
        </authorList>
    </citation>
    <scope>NUCLEOTIDE SEQUENCE [LARGE SCALE GENOMIC DNA]</scope>
    <source>
        <tissue evidence="2">Leaves</tissue>
    </source>
</reference>
<organism evidence="2 3">
    <name type="scientific">Stylosanthes scabra</name>
    <dbReference type="NCBI Taxonomy" id="79078"/>
    <lineage>
        <taxon>Eukaryota</taxon>
        <taxon>Viridiplantae</taxon>
        <taxon>Streptophyta</taxon>
        <taxon>Embryophyta</taxon>
        <taxon>Tracheophyta</taxon>
        <taxon>Spermatophyta</taxon>
        <taxon>Magnoliopsida</taxon>
        <taxon>eudicotyledons</taxon>
        <taxon>Gunneridae</taxon>
        <taxon>Pentapetalae</taxon>
        <taxon>rosids</taxon>
        <taxon>fabids</taxon>
        <taxon>Fabales</taxon>
        <taxon>Fabaceae</taxon>
        <taxon>Papilionoideae</taxon>
        <taxon>50 kb inversion clade</taxon>
        <taxon>dalbergioids sensu lato</taxon>
        <taxon>Dalbergieae</taxon>
        <taxon>Pterocarpus clade</taxon>
        <taxon>Stylosanthes</taxon>
    </lineage>
</organism>
<evidence type="ECO:0000313" key="3">
    <source>
        <dbReference type="Proteomes" id="UP001341840"/>
    </source>
</evidence>
<accession>A0ABU6W6H1</accession>
<name>A0ABU6W6H1_9FABA</name>
<gene>
    <name evidence="2" type="ORF">PIB30_018041</name>
</gene>
<protein>
    <recommendedName>
        <fullName evidence="1">VQ domain-containing protein</fullName>
    </recommendedName>
</protein>
<evidence type="ECO:0000259" key="1">
    <source>
        <dbReference type="Pfam" id="PF05678"/>
    </source>
</evidence>
<comment type="caution">
    <text evidence="2">The sequence shown here is derived from an EMBL/GenBank/DDBJ whole genome shotgun (WGS) entry which is preliminary data.</text>
</comment>